<evidence type="ECO:0000256" key="2">
    <source>
        <dbReference type="ARBA" id="ARBA00022617"/>
    </source>
</evidence>
<dbReference type="Gene3D" id="1.10.490.10">
    <property type="entry name" value="Globins"/>
    <property type="match status" value="1"/>
</dbReference>
<dbReference type="InterPro" id="IPR001486">
    <property type="entry name" value="Hemoglobin_trunc"/>
</dbReference>
<keyword evidence="3" id="KW-0479">Metal-binding</keyword>
<protein>
    <submittedName>
        <fullName evidence="5">Hemoglobin</fullName>
    </submittedName>
</protein>
<evidence type="ECO:0000313" key="5">
    <source>
        <dbReference type="EMBL" id="NIJ58133.1"/>
    </source>
</evidence>
<dbReference type="RefSeq" id="WP_166951757.1">
    <property type="nucleotide sequence ID" value="NZ_JAASQI010000004.1"/>
</dbReference>
<gene>
    <name evidence="5" type="ORF">FHS82_001975</name>
</gene>
<dbReference type="SUPFAM" id="SSF46458">
    <property type="entry name" value="Globin-like"/>
    <property type="match status" value="1"/>
</dbReference>
<reference evidence="5 6" key="1">
    <citation type="submission" date="2020-03" db="EMBL/GenBank/DDBJ databases">
        <title>Genomic Encyclopedia of Type Strains, Phase IV (KMG-IV): sequencing the most valuable type-strain genomes for metagenomic binning, comparative biology and taxonomic classification.</title>
        <authorList>
            <person name="Goeker M."/>
        </authorList>
    </citation>
    <scope>NUCLEOTIDE SEQUENCE [LARGE SCALE GENOMIC DNA]</scope>
    <source>
        <strain evidence="5 6">DSM 103870</strain>
    </source>
</reference>
<accession>A0ABX0UZ03</accession>
<keyword evidence="6" id="KW-1185">Reference proteome</keyword>
<keyword evidence="4" id="KW-0408">Iron</keyword>
<name>A0ABX0UZ03_9HYPH</name>
<evidence type="ECO:0000256" key="4">
    <source>
        <dbReference type="ARBA" id="ARBA00023004"/>
    </source>
</evidence>
<organism evidence="5 6">
    <name type="scientific">Pseudochelatococcus lubricantis</name>
    <dbReference type="NCBI Taxonomy" id="1538102"/>
    <lineage>
        <taxon>Bacteria</taxon>
        <taxon>Pseudomonadati</taxon>
        <taxon>Pseudomonadota</taxon>
        <taxon>Alphaproteobacteria</taxon>
        <taxon>Hyphomicrobiales</taxon>
        <taxon>Chelatococcaceae</taxon>
        <taxon>Pseudochelatococcus</taxon>
    </lineage>
</organism>
<dbReference type="InterPro" id="IPR012292">
    <property type="entry name" value="Globin/Proto"/>
</dbReference>
<dbReference type="InterPro" id="IPR009050">
    <property type="entry name" value="Globin-like_sf"/>
</dbReference>
<keyword evidence="2" id="KW-0349">Heme</keyword>
<evidence type="ECO:0000256" key="3">
    <source>
        <dbReference type="ARBA" id="ARBA00022723"/>
    </source>
</evidence>
<dbReference type="Proteomes" id="UP001429580">
    <property type="component" value="Unassembled WGS sequence"/>
</dbReference>
<sequence length="165" mass="18591">MEDVAERRAQIVAEIMAATGIDDAMIARLVDAFYARVREDAVLGPVFNTHVADWDIHLAQMRLFWSSVALMSGRYHGRPMPKHMNLPVDARHFDHWLRLFESVAREVCPPAAAEHFLERARRIAENLEYGVAVSNGAELVRGERFINPHLPSPDADGHTAQQLPC</sequence>
<comment type="caution">
    <text evidence="5">The sequence shown here is derived from an EMBL/GenBank/DDBJ whole genome shotgun (WGS) entry which is preliminary data.</text>
</comment>
<dbReference type="CDD" id="cd08916">
    <property type="entry name" value="TrHb3_P"/>
    <property type="match status" value="1"/>
</dbReference>
<dbReference type="EMBL" id="JAASQI010000004">
    <property type="protein sequence ID" value="NIJ58133.1"/>
    <property type="molecule type" value="Genomic_DNA"/>
</dbReference>
<dbReference type="Pfam" id="PF01152">
    <property type="entry name" value="Bac_globin"/>
    <property type="match status" value="1"/>
</dbReference>
<evidence type="ECO:0000313" key="6">
    <source>
        <dbReference type="Proteomes" id="UP001429580"/>
    </source>
</evidence>
<evidence type="ECO:0000256" key="1">
    <source>
        <dbReference type="ARBA" id="ARBA00022448"/>
    </source>
</evidence>
<keyword evidence="1" id="KW-0813">Transport</keyword>
<proteinExistence type="predicted"/>